<evidence type="ECO:0008006" key="4">
    <source>
        <dbReference type="Google" id="ProtNLM"/>
    </source>
</evidence>
<dbReference type="Proteomes" id="UP001243717">
    <property type="component" value="Unassembled WGS sequence"/>
</dbReference>
<evidence type="ECO:0000313" key="2">
    <source>
        <dbReference type="EMBL" id="MDQ8195307.1"/>
    </source>
</evidence>
<dbReference type="EMBL" id="JARXIC010000021">
    <property type="protein sequence ID" value="MDQ8195307.1"/>
    <property type="molecule type" value="Genomic_DNA"/>
</dbReference>
<evidence type="ECO:0000313" key="3">
    <source>
        <dbReference type="Proteomes" id="UP001243717"/>
    </source>
</evidence>
<accession>A0ABU1AKS6</accession>
<name>A0ABU1AKS6_9BACT</name>
<evidence type="ECO:0000256" key="1">
    <source>
        <dbReference type="SAM" id="MobiDB-lite"/>
    </source>
</evidence>
<organism evidence="2 3">
    <name type="scientific">Thalassobacterium sedimentorum</name>
    <dbReference type="NCBI Taxonomy" id="3041258"/>
    <lineage>
        <taxon>Bacteria</taxon>
        <taxon>Pseudomonadati</taxon>
        <taxon>Verrucomicrobiota</taxon>
        <taxon>Opitutia</taxon>
        <taxon>Puniceicoccales</taxon>
        <taxon>Coraliomargaritaceae</taxon>
        <taxon>Thalassobacterium</taxon>
    </lineage>
</organism>
<feature type="region of interest" description="Disordered" evidence="1">
    <location>
        <begin position="53"/>
        <end position="74"/>
    </location>
</feature>
<dbReference type="RefSeq" id="WP_308985763.1">
    <property type="nucleotide sequence ID" value="NZ_JARXIC010000021.1"/>
</dbReference>
<comment type="caution">
    <text evidence="2">The sequence shown here is derived from an EMBL/GenBank/DDBJ whole genome shotgun (WGS) entry which is preliminary data.</text>
</comment>
<protein>
    <recommendedName>
        <fullName evidence="4">DUF2933 domain-containing protein</fullName>
    </recommendedName>
</protein>
<gene>
    <name evidence="2" type="ORF">QEH59_12780</name>
</gene>
<feature type="compositionally biased region" description="Basic and acidic residues" evidence="1">
    <location>
        <begin position="53"/>
        <end position="68"/>
    </location>
</feature>
<reference evidence="2 3" key="1">
    <citation type="submission" date="2023-04" db="EMBL/GenBank/DDBJ databases">
        <title>A novel bacteria isolated from coastal sediment.</title>
        <authorList>
            <person name="Liu X.-J."/>
            <person name="Du Z.-J."/>
        </authorList>
    </citation>
    <scope>NUCLEOTIDE SEQUENCE [LARGE SCALE GENOMIC DNA]</scope>
    <source>
        <strain evidence="2 3">SDUM461004</strain>
    </source>
</reference>
<keyword evidence="3" id="KW-1185">Reference proteome</keyword>
<proteinExistence type="predicted"/>
<sequence length="74" mass="8207">MKHGFFHLLGCLIPIALIFILPAFGLSSGMTFTIFLVLMFGCHFMMMGMHGSHDPAHAQHDKQAEPKSEPGSYE</sequence>